<feature type="transmembrane region" description="Helical" evidence="1">
    <location>
        <begin position="46"/>
        <end position="76"/>
    </location>
</feature>
<dbReference type="InterPro" id="IPR021401">
    <property type="entry name" value="DUF3040"/>
</dbReference>
<proteinExistence type="predicted"/>
<comment type="caution">
    <text evidence="2">The sequence shown here is derived from an EMBL/GenBank/DDBJ whole genome shotgun (WGS) entry which is preliminary data.</text>
</comment>
<dbReference type="Proteomes" id="UP000317715">
    <property type="component" value="Unassembled WGS sequence"/>
</dbReference>
<evidence type="ECO:0008006" key="4">
    <source>
        <dbReference type="Google" id="ProtNLM"/>
    </source>
</evidence>
<dbReference type="RefSeq" id="WP_141285725.1">
    <property type="nucleotide sequence ID" value="NZ_BAAAWK010000001.1"/>
</dbReference>
<keyword evidence="3" id="KW-1185">Reference proteome</keyword>
<keyword evidence="1" id="KW-0812">Transmembrane</keyword>
<reference evidence="2 3" key="1">
    <citation type="submission" date="2019-06" db="EMBL/GenBank/DDBJ databases">
        <title>Whole genome shotgun sequence of Paenarthrobacter aurescens NBRC 12136.</title>
        <authorList>
            <person name="Hosoyama A."/>
            <person name="Uohara A."/>
            <person name="Ohji S."/>
            <person name="Ichikawa N."/>
        </authorList>
    </citation>
    <scope>NUCLEOTIDE SEQUENCE [LARGE SCALE GENOMIC DNA]</scope>
    <source>
        <strain evidence="2 3">NBRC 12136</strain>
    </source>
</reference>
<dbReference type="GeneID" id="97299912"/>
<accession>A0A4Y3NPP1</accession>
<protein>
    <recommendedName>
        <fullName evidence="4">DUF3040 domain-containing protein</fullName>
    </recommendedName>
</protein>
<gene>
    <name evidence="2" type="ORF">AAU01_34740</name>
</gene>
<keyword evidence="1" id="KW-1133">Transmembrane helix</keyword>
<evidence type="ECO:0000313" key="3">
    <source>
        <dbReference type="Proteomes" id="UP000317715"/>
    </source>
</evidence>
<name>A0A4Y3NPP1_PAEAU</name>
<organism evidence="2 3">
    <name type="scientific">Paenarthrobacter aurescens</name>
    <name type="common">Arthrobacter aurescens</name>
    <dbReference type="NCBI Taxonomy" id="43663"/>
    <lineage>
        <taxon>Bacteria</taxon>
        <taxon>Bacillati</taxon>
        <taxon>Actinomycetota</taxon>
        <taxon>Actinomycetes</taxon>
        <taxon>Micrococcales</taxon>
        <taxon>Micrococcaceae</taxon>
        <taxon>Paenarthrobacter</taxon>
    </lineage>
</organism>
<evidence type="ECO:0000313" key="2">
    <source>
        <dbReference type="EMBL" id="GEB20719.1"/>
    </source>
</evidence>
<keyword evidence="1" id="KW-0472">Membrane</keyword>
<sequence length="94" mass="10411">MPLSERERKVLQQLERELFIQDPELARQLESGVPVSGPVQPRVRDVLAIAVGVLLLLLAIPLQGFLIALVGMFLAGHGVFAHRAYRNESSSRLL</sequence>
<evidence type="ECO:0000256" key="1">
    <source>
        <dbReference type="SAM" id="Phobius"/>
    </source>
</evidence>
<dbReference type="AlphaFoldDB" id="A0A4Y3NPP1"/>
<dbReference type="OrthoDB" id="4951143at2"/>
<dbReference type="EMBL" id="BJMD01000025">
    <property type="protein sequence ID" value="GEB20719.1"/>
    <property type="molecule type" value="Genomic_DNA"/>
</dbReference>
<dbReference type="Pfam" id="PF11239">
    <property type="entry name" value="DUF3040"/>
    <property type="match status" value="1"/>
</dbReference>